<accession>A0A2R5EH86</accession>
<organism evidence="8 9">
    <name type="scientific">Paenibacillus agaridevorans</name>
    <dbReference type="NCBI Taxonomy" id="171404"/>
    <lineage>
        <taxon>Bacteria</taxon>
        <taxon>Bacillati</taxon>
        <taxon>Bacillota</taxon>
        <taxon>Bacilli</taxon>
        <taxon>Bacillales</taxon>
        <taxon>Paenibacillaceae</taxon>
        <taxon>Paenibacillus</taxon>
    </lineage>
</organism>
<dbReference type="CDD" id="cd13581">
    <property type="entry name" value="PBP2_AlgQ_like_2"/>
    <property type="match status" value="1"/>
</dbReference>
<dbReference type="EMBL" id="BDQX01000031">
    <property type="protein sequence ID" value="GBG05932.1"/>
    <property type="molecule type" value="Genomic_DNA"/>
</dbReference>
<dbReference type="RefSeq" id="WP_108991363.1">
    <property type="nucleotide sequence ID" value="NZ_BDQX01000031.1"/>
</dbReference>
<proteinExistence type="predicted"/>
<keyword evidence="3" id="KW-0472">Membrane</keyword>
<gene>
    <name evidence="8" type="ORF">PAT3040_00418</name>
</gene>
<feature type="chain" id="PRO_5039575872" evidence="7">
    <location>
        <begin position="21"/>
        <end position="573"/>
    </location>
</feature>
<dbReference type="Proteomes" id="UP000245202">
    <property type="component" value="Unassembled WGS sequence"/>
</dbReference>
<evidence type="ECO:0000256" key="7">
    <source>
        <dbReference type="SAM" id="SignalP"/>
    </source>
</evidence>
<dbReference type="PANTHER" id="PTHR43649">
    <property type="entry name" value="ARABINOSE-BINDING PROTEIN-RELATED"/>
    <property type="match status" value="1"/>
</dbReference>
<evidence type="ECO:0000313" key="9">
    <source>
        <dbReference type="Proteomes" id="UP000245202"/>
    </source>
</evidence>
<dbReference type="AlphaFoldDB" id="A0A2R5EH86"/>
<keyword evidence="2 7" id="KW-0732">Signal</keyword>
<evidence type="ECO:0000256" key="3">
    <source>
        <dbReference type="ARBA" id="ARBA00023136"/>
    </source>
</evidence>
<keyword evidence="9" id="KW-1185">Reference proteome</keyword>
<evidence type="ECO:0000313" key="8">
    <source>
        <dbReference type="EMBL" id="GBG05932.1"/>
    </source>
</evidence>
<keyword evidence="1" id="KW-1003">Cell membrane</keyword>
<dbReference type="InterPro" id="IPR050490">
    <property type="entry name" value="Bact_solute-bd_prot1"/>
</dbReference>
<keyword evidence="4" id="KW-0564">Palmitate</keyword>
<evidence type="ECO:0000256" key="4">
    <source>
        <dbReference type="ARBA" id="ARBA00023139"/>
    </source>
</evidence>
<dbReference type="Pfam" id="PF01547">
    <property type="entry name" value="SBP_bac_1"/>
    <property type="match status" value="1"/>
</dbReference>
<protein>
    <submittedName>
        <fullName evidence="8">ABC transporter substrate-binding protein</fullName>
    </submittedName>
</protein>
<name>A0A2R5EH86_9BACL</name>
<dbReference type="PROSITE" id="PS51257">
    <property type="entry name" value="PROKAR_LIPOPROTEIN"/>
    <property type="match status" value="1"/>
</dbReference>
<evidence type="ECO:0000256" key="2">
    <source>
        <dbReference type="ARBA" id="ARBA00022729"/>
    </source>
</evidence>
<dbReference type="SUPFAM" id="SSF53850">
    <property type="entry name" value="Periplasmic binding protein-like II"/>
    <property type="match status" value="1"/>
</dbReference>
<dbReference type="PANTHER" id="PTHR43649:SF33">
    <property type="entry name" value="POLYGALACTURONAN_RHAMNOGALACTURONAN-BINDING PROTEIN YTCQ"/>
    <property type="match status" value="1"/>
</dbReference>
<reference evidence="8 9" key="1">
    <citation type="submission" date="2017-08" db="EMBL/GenBank/DDBJ databases">
        <title>Substantial Increase in Enzyme Production by Combined Drug-Resistance Mutations in Paenibacillus agaridevorans.</title>
        <authorList>
            <person name="Tanaka Y."/>
            <person name="Funane K."/>
            <person name="Hosaka T."/>
            <person name="Shiwa Y."/>
            <person name="Fujita N."/>
            <person name="Miyazaki T."/>
            <person name="Yoshikawa H."/>
            <person name="Murakami K."/>
            <person name="Kasahara K."/>
            <person name="Inaoka T."/>
            <person name="Hiraga Y."/>
            <person name="Ochi K."/>
        </authorList>
    </citation>
    <scope>NUCLEOTIDE SEQUENCE [LARGE SCALE GENOMIC DNA]</scope>
    <source>
        <strain evidence="8 9">T-3040</strain>
    </source>
</reference>
<evidence type="ECO:0000256" key="6">
    <source>
        <dbReference type="SAM" id="MobiDB-lite"/>
    </source>
</evidence>
<feature type="compositionally biased region" description="Low complexity" evidence="6">
    <location>
        <begin position="32"/>
        <end position="50"/>
    </location>
</feature>
<dbReference type="InterPro" id="IPR006059">
    <property type="entry name" value="SBP"/>
</dbReference>
<feature type="signal peptide" evidence="7">
    <location>
        <begin position="1"/>
        <end position="20"/>
    </location>
</feature>
<keyword evidence="5" id="KW-0449">Lipoprotein</keyword>
<evidence type="ECO:0000256" key="5">
    <source>
        <dbReference type="ARBA" id="ARBA00023288"/>
    </source>
</evidence>
<dbReference type="Gene3D" id="3.40.190.10">
    <property type="entry name" value="Periplasmic binding protein-like II"/>
    <property type="match status" value="2"/>
</dbReference>
<feature type="region of interest" description="Disordered" evidence="6">
    <location>
        <begin position="29"/>
        <end position="50"/>
    </location>
</feature>
<sequence>MKKMVKTLIFSLFCLSLILAGCTNSKGNGDQAGSPNASNGGNAGNAGENAVSEPGSYPIVKDKITLRVMAAQIPQVIDFNTNEFTKWYEERTNIHVEWEIVPPGNVKEKLNLVLASGDYPDIFLGLGVDDVIEAQYGVGQQVFRPLDDLIEQNMAAFKEVLQKHPAVKGRITATDGNIYSLPTWNDCFHCGFAQKMWINQEWLDNLGLQMPTTTDEFYQVLKAFKEKDPNGNGKADEIPLAGATDGWYTTIEGFLMSSFILHPGMYNPLKMIVQDGKVMSIVNTPEYKEGLAYLNKLYAEGLIYQPSFTQKIDQLKSIAANEDSVILGAFPTGASVGVIDSATNQERYKQYVTVPPLKGPDGTRQAAFFQFDAAQGGDLLISSSSKYPEAAIRWADGLYEFETQYRMISGPKDIGWTTPDPGAVGLNGKPALLKRLKPYTNEPQNDGWMHAGVEYAPAEWRLGEQIEPNADLFSPEGLERLLYEETAKNYQPYAPENTTVMPPVKLLAEENDELQTIRIELENYINESSVRFITGDLKPEADWDSYVQSLDNIGLKRFVEINQKAYDRQYAGN</sequence>
<evidence type="ECO:0000256" key="1">
    <source>
        <dbReference type="ARBA" id="ARBA00022475"/>
    </source>
</evidence>
<comment type="caution">
    <text evidence="8">The sequence shown here is derived from an EMBL/GenBank/DDBJ whole genome shotgun (WGS) entry which is preliminary data.</text>
</comment>